<dbReference type="InterPro" id="IPR023393">
    <property type="entry name" value="START-like_dom_sf"/>
</dbReference>
<dbReference type="Gene3D" id="3.15.10.20">
    <property type="entry name" value="Activator of Hsp90 ATPase Aha1, N-terminal domain"/>
    <property type="match status" value="1"/>
</dbReference>
<organism evidence="3 4">
    <name type="scientific">Phyllostomus discolor</name>
    <name type="common">pale spear-nosed bat</name>
    <dbReference type="NCBI Taxonomy" id="89673"/>
    <lineage>
        <taxon>Eukaryota</taxon>
        <taxon>Metazoa</taxon>
        <taxon>Chordata</taxon>
        <taxon>Craniata</taxon>
        <taxon>Vertebrata</taxon>
        <taxon>Euteleostomi</taxon>
        <taxon>Mammalia</taxon>
        <taxon>Eutheria</taxon>
        <taxon>Laurasiatheria</taxon>
        <taxon>Chiroptera</taxon>
        <taxon>Yangochiroptera</taxon>
        <taxon>Phyllostomidae</taxon>
        <taxon>Phyllostominae</taxon>
        <taxon>Phyllostomus</taxon>
    </lineage>
</organism>
<dbReference type="CDD" id="cd08892">
    <property type="entry name" value="SRPBCC_Aha1"/>
    <property type="match status" value="1"/>
</dbReference>
<dbReference type="GO" id="GO:0051087">
    <property type="term" value="F:protein-folding chaperone binding"/>
    <property type="evidence" value="ECO:0007669"/>
    <property type="project" value="InterPro"/>
</dbReference>
<dbReference type="SMART" id="SM01000">
    <property type="entry name" value="Aha1_N"/>
    <property type="match status" value="1"/>
</dbReference>
<dbReference type="PANTHER" id="PTHR13009">
    <property type="entry name" value="HEAT SHOCK PROTEIN 90 HSP90 CO-CHAPERONE AHA-1"/>
    <property type="match status" value="1"/>
</dbReference>
<dbReference type="AlphaFoldDB" id="A0A834BGK6"/>
<sequence>MFKVSILAELTVLAIDPKSSLVKFMQLLAPHCNDTLGSKELDKERHFFLRGKVGRAWCVTFSQDKEVSSDVRKKGEQSSSKGAGADSFSFREDDAALLLTGTSKSGVQFKGHVEIPNLSDENSVDEVEISVSLAKDEPDTNLVALMKEEGVKLLREAMGIYISTLKTEFTQGMILPTLNGESVDQTARPALKTEEPRVKSAPSKAQATPVGVRIPTCKITLRDTFLTSPEELYRVLTTQELVQAFTHAPAVLEADKGGKFQLVDGNVTGEFTDLVPEKHIVMKWRFKSWPEGHFATITLTFVDKNGETELCMEGRGIPAPEEERTRQGWQRYYFEGIKQTFGYGARLL</sequence>
<dbReference type="GO" id="GO:0001671">
    <property type="term" value="F:ATPase activator activity"/>
    <property type="evidence" value="ECO:0007669"/>
    <property type="project" value="InterPro"/>
</dbReference>
<proteinExistence type="inferred from homology"/>
<dbReference type="Pfam" id="PF08327">
    <property type="entry name" value="AHSA1"/>
    <property type="match status" value="1"/>
</dbReference>
<dbReference type="GO" id="GO:0005829">
    <property type="term" value="C:cytosol"/>
    <property type="evidence" value="ECO:0007669"/>
    <property type="project" value="TreeGrafter"/>
</dbReference>
<reference evidence="3 4" key="1">
    <citation type="journal article" date="2020" name="Nature">
        <title>Six reference-quality genomes reveal evolution of bat adaptations.</title>
        <authorList>
            <person name="Jebb D."/>
            <person name="Huang Z."/>
            <person name="Pippel M."/>
            <person name="Hughes G.M."/>
            <person name="Lavrichenko K."/>
            <person name="Devanna P."/>
            <person name="Winkler S."/>
            <person name="Jermiin L.S."/>
            <person name="Skirmuntt E.C."/>
            <person name="Katzourakis A."/>
            <person name="Burkitt-Gray L."/>
            <person name="Ray D.A."/>
            <person name="Sullivan K.A.M."/>
            <person name="Roscito J.G."/>
            <person name="Kirilenko B.M."/>
            <person name="Davalos L.M."/>
            <person name="Corthals A.P."/>
            <person name="Power M.L."/>
            <person name="Jones G."/>
            <person name="Ransome R.D."/>
            <person name="Dechmann D.K.N."/>
            <person name="Locatelli A.G."/>
            <person name="Puechmaille S.J."/>
            <person name="Fedrigo O."/>
            <person name="Jarvis E.D."/>
            <person name="Hiller M."/>
            <person name="Vernes S.C."/>
            <person name="Myers E.W."/>
            <person name="Teeling E.C."/>
        </authorList>
    </citation>
    <scope>NUCLEOTIDE SEQUENCE [LARGE SCALE GENOMIC DNA]</scope>
    <source>
        <strain evidence="3">Bat1K_MPI-CBG_1</strain>
    </source>
</reference>
<evidence type="ECO:0000256" key="1">
    <source>
        <dbReference type="ARBA" id="ARBA00006817"/>
    </source>
</evidence>
<dbReference type="InterPro" id="IPR015310">
    <property type="entry name" value="AHSA1-like_N"/>
</dbReference>
<evidence type="ECO:0000313" key="4">
    <source>
        <dbReference type="Proteomes" id="UP000664940"/>
    </source>
</evidence>
<dbReference type="SUPFAM" id="SSF55961">
    <property type="entry name" value="Bet v1-like"/>
    <property type="match status" value="1"/>
</dbReference>
<dbReference type="Gene3D" id="3.30.530.20">
    <property type="match status" value="1"/>
</dbReference>
<evidence type="ECO:0000259" key="2">
    <source>
        <dbReference type="SMART" id="SM01000"/>
    </source>
</evidence>
<evidence type="ECO:0000313" key="3">
    <source>
        <dbReference type="EMBL" id="KAF6128624.1"/>
    </source>
</evidence>
<comment type="similarity">
    <text evidence="1">Belongs to the AHA1 family.</text>
</comment>
<dbReference type="InterPro" id="IPR036338">
    <property type="entry name" value="Aha1"/>
</dbReference>
<dbReference type="InterPro" id="IPR013538">
    <property type="entry name" value="ASHA1/2-like_C"/>
</dbReference>
<accession>A0A834BGK6</accession>
<name>A0A834BGK6_9CHIR</name>
<comment type="caution">
    <text evidence="3">The sequence shown here is derived from an EMBL/GenBank/DDBJ whole genome shotgun (WGS) entry which is preliminary data.</text>
</comment>
<dbReference type="FunFam" id="3.30.530.20:FF:000018">
    <property type="entry name" value="Activator of 90 kDa heat shock protein ATPase 1"/>
    <property type="match status" value="1"/>
</dbReference>
<gene>
    <name evidence="3" type="ORF">HJG60_000477</name>
</gene>
<feature type="domain" description="Activator of Hsp90 ATPase AHSA1-like N-terminal" evidence="2">
    <location>
        <begin position="64"/>
        <end position="171"/>
    </location>
</feature>
<dbReference type="EMBL" id="JABVXQ010000001">
    <property type="protein sequence ID" value="KAF6128624.1"/>
    <property type="molecule type" value="Genomic_DNA"/>
</dbReference>
<dbReference type="SUPFAM" id="SSF103111">
    <property type="entry name" value="Activator of Hsp90 ATPase, Aha1"/>
    <property type="match status" value="1"/>
</dbReference>
<dbReference type="GO" id="GO:0006457">
    <property type="term" value="P:protein folding"/>
    <property type="evidence" value="ECO:0007669"/>
    <property type="project" value="TreeGrafter"/>
</dbReference>
<dbReference type="Pfam" id="PF09229">
    <property type="entry name" value="Aha1_N"/>
    <property type="match status" value="1"/>
</dbReference>
<dbReference type="Proteomes" id="UP000664940">
    <property type="component" value="Unassembled WGS sequence"/>
</dbReference>
<dbReference type="PANTHER" id="PTHR13009:SF7">
    <property type="entry name" value="ACTIVATOR OF 90 KDA HEAT SHOCK PROTEIN ATPASE HOMOLOG 1"/>
    <property type="match status" value="1"/>
</dbReference>
<protein>
    <submittedName>
        <fullName evidence="3">Activator of HSP90 ATPase activity 1</fullName>
    </submittedName>
</protein>